<keyword evidence="2" id="KW-0805">Transcription regulation</keyword>
<dbReference type="STRING" id="50718.SU60_15555"/>
<comment type="similarity">
    <text evidence="1">Belongs to the LysR transcriptional regulatory family.</text>
</comment>
<reference evidence="6 7" key="1">
    <citation type="submission" date="2015-01" db="EMBL/GenBank/DDBJ databases">
        <title>Draft genome of Vibrio mytili type strain CAIM 528.</title>
        <authorList>
            <person name="Gonzalez-Castillo A."/>
            <person name="Gomez-Gil B."/>
            <person name="Enciso-Ibarra J."/>
        </authorList>
    </citation>
    <scope>NUCLEOTIDE SEQUENCE [LARGE SCALE GENOMIC DNA]</scope>
    <source>
        <strain evidence="6 7">CAIM 528</strain>
    </source>
</reference>
<comment type="caution">
    <text evidence="6">The sequence shown here is derived from an EMBL/GenBank/DDBJ whole genome shotgun (WGS) entry which is preliminary data.</text>
</comment>
<dbReference type="Pfam" id="PF00126">
    <property type="entry name" value="HTH_1"/>
    <property type="match status" value="1"/>
</dbReference>
<dbReference type="FunFam" id="1.10.10.10:FF:000001">
    <property type="entry name" value="LysR family transcriptional regulator"/>
    <property type="match status" value="1"/>
</dbReference>
<dbReference type="InterPro" id="IPR036388">
    <property type="entry name" value="WH-like_DNA-bd_sf"/>
</dbReference>
<dbReference type="PANTHER" id="PTHR30537">
    <property type="entry name" value="HTH-TYPE TRANSCRIPTIONAL REGULATOR"/>
    <property type="match status" value="1"/>
</dbReference>
<evidence type="ECO:0000259" key="5">
    <source>
        <dbReference type="PROSITE" id="PS50931"/>
    </source>
</evidence>
<dbReference type="Gene3D" id="1.10.10.10">
    <property type="entry name" value="Winged helix-like DNA-binding domain superfamily/Winged helix DNA-binding domain"/>
    <property type="match status" value="1"/>
</dbReference>
<sequence>MNTLASLPIFVAVVECGSFSLAAKQLNLTKSAISKRINQLEDELGIRLLNRTTRKLSLTEAGKRYFEYASQAVNLAQQGIDAVSELQGSPQGILKLTVPMSFGVLHIAPLISEFLARYPKIEVDLHLEDKMVDLVKDGFDLGIRIGKLDSSNLVAKRLAPCKSVLCASPQYLEQHGTPQKPSDLVMHNCLLYSYFRGGVEWLFIHNGNEYKVLPRGNFVVNNSEAIRQMLLKSSGVAQLPTFIASRDIAAGNLKPILEGYDLPEHAVYAVFPERKHMPLKVRVFIDFISEKLGTDMPYWDRYDK</sequence>
<dbReference type="AlphaFoldDB" id="A0A0C3E6P3"/>
<keyword evidence="4" id="KW-0804">Transcription</keyword>
<keyword evidence="3" id="KW-0238">DNA-binding</keyword>
<dbReference type="Pfam" id="PF03466">
    <property type="entry name" value="LysR_substrate"/>
    <property type="match status" value="1"/>
</dbReference>
<dbReference type="InterPro" id="IPR036390">
    <property type="entry name" value="WH_DNA-bd_sf"/>
</dbReference>
<dbReference type="GO" id="GO:0043565">
    <property type="term" value="F:sequence-specific DNA binding"/>
    <property type="evidence" value="ECO:0007669"/>
    <property type="project" value="TreeGrafter"/>
</dbReference>
<dbReference type="Gene3D" id="3.40.190.290">
    <property type="match status" value="1"/>
</dbReference>
<organism evidence="6 7">
    <name type="scientific">Vibrio mytili</name>
    <dbReference type="NCBI Taxonomy" id="50718"/>
    <lineage>
        <taxon>Bacteria</taxon>
        <taxon>Pseudomonadati</taxon>
        <taxon>Pseudomonadota</taxon>
        <taxon>Gammaproteobacteria</taxon>
        <taxon>Vibrionales</taxon>
        <taxon>Vibrionaceae</taxon>
        <taxon>Vibrio</taxon>
    </lineage>
</organism>
<dbReference type="SUPFAM" id="SSF53850">
    <property type="entry name" value="Periplasmic binding protein-like II"/>
    <property type="match status" value="1"/>
</dbReference>
<dbReference type="FunFam" id="3.40.190.290:FF:000001">
    <property type="entry name" value="Transcriptional regulator, LysR family"/>
    <property type="match status" value="1"/>
</dbReference>
<dbReference type="RefSeq" id="WP_041156323.1">
    <property type="nucleotide sequence ID" value="NZ_CBCRVP010000016.1"/>
</dbReference>
<dbReference type="Proteomes" id="UP000031977">
    <property type="component" value="Unassembled WGS sequence"/>
</dbReference>
<dbReference type="GO" id="GO:0003700">
    <property type="term" value="F:DNA-binding transcription factor activity"/>
    <property type="evidence" value="ECO:0007669"/>
    <property type="project" value="InterPro"/>
</dbReference>
<dbReference type="PROSITE" id="PS50931">
    <property type="entry name" value="HTH_LYSR"/>
    <property type="match status" value="1"/>
</dbReference>
<dbReference type="InterPro" id="IPR058163">
    <property type="entry name" value="LysR-type_TF_proteobact-type"/>
</dbReference>
<dbReference type="OrthoDB" id="9786526at2"/>
<evidence type="ECO:0000313" key="7">
    <source>
        <dbReference type="Proteomes" id="UP000031977"/>
    </source>
</evidence>
<dbReference type="InterPro" id="IPR005119">
    <property type="entry name" value="LysR_subst-bd"/>
</dbReference>
<evidence type="ECO:0000256" key="4">
    <source>
        <dbReference type="ARBA" id="ARBA00023163"/>
    </source>
</evidence>
<evidence type="ECO:0000256" key="1">
    <source>
        <dbReference type="ARBA" id="ARBA00009437"/>
    </source>
</evidence>
<dbReference type="PANTHER" id="PTHR30537:SF5">
    <property type="entry name" value="HTH-TYPE TRANSCRIPTIONAL ACTIVATOR TTDR-RELATED"/>
    <property type="match status" value="1"/>
</dbReference>
<protein>
    <submittedName>
        <fullName evidence="6">LysR family transcriptional regulator</fullName>
    </submittedName>
</protein>
<gene>
    <name evidence="6" type="ORF">SU60_15555</name>
</gene>
<proteinExistence type="inferred from homology"/>
<evidence type="ECO:0000256" key="2">
    <source>
        <dbReference type="ARBA" id="ARBA00023015"/>
    </source>
</evidence>
<feature type="domain" description="HTH lysR-type" evidence="5">
    <location>
        <begin position="1"/>
        <end position="59"/>
    </location>
</feature>
<dbReference type="CDD" id="cd08422">
    <property type="entry name" value="PBP2_CrgA_like"/>
    <property type="match status" value="1"/>
</dbReference>
<evidence type="ECO:0000313" key="6">
    <source>
        <dbReference type="EMBL" id="KIN10073.1"/>
    </source>
</evidence>
<dbReference type="InterPro" id="IPR000847">
    <property type="entry name" value="LysR_HTH_N"/>
</dbReference>
<dbReference type="PRINTS" id="PR00039">
    <property type="entry name" value="HTHLYSR"/>
</dbReference>
<name>A0A0C3E6P3_9VIBR</name>
<dbReference type="SUPFAM" id="SSF46785">
    <property type="entry name" value="Winged helix' DNA-binding domain"/>
    <property type="match status" value="1"/>
</dbReference>
<keyword evidence="7" id="KW-1185">Reference proteome</keyword>
<evidence type="ECO:0000256" key="3">
    <source>
        <dbReference type="ARBA" id="ARBA00023125"/>
    </source>
</evidence>
<accession>A0A0C3E6P3</accession>
<dbReference type="GO" id="GO:0006351">
    <property type="term" value="P:DNA-templated transcription"/>
    <property type="evidence" value="ECO:0007669"/>
    <property type="project" value="TreeGrafter"/>
</dbReference>
<dbReference type="EMBL" id="JXOK01000061">
    <property type="protein sequence ID" value="KIN10073.1"/>
    <property type="molecule type" value="Genomic_DNA"/>
</dbReference>